<dbReference type="PROSITE" id="PS00658">
    <property type="entry name" value="FORK_HEAD_2"/>
    <property type="match status" value="1"/>
</dbReference>
<dbReference type="PRINTS" id="PR00053">
    <property type="entry name" value="FORKHEAD"/>
</dbReference>
<dbReference type="InterPro" id="IPR001766">
    <property type="entry name" value="Fork_head_dom"/>
</dbReference>
<evidence type="ECO:0000256" key="6">
    <source>
        <dbReference type="ARBA" id="ARBA00023163"/>
    </source>
</evidence>
<keyword evidence="13" id="KW-1185">Reference proteome</keyword>
<dbReference type="GO" id="GO:0030318">
    <property type="term" value="P:melanocyte differentiation"/>
    <property type="evidence" value="ECO:0007669"/>
    <property type="project" value="Ensembl"/>
</dbReference>
<dbReference type="SMART" id="SM00339">
    <property type="entry name" value="FH"/>
    <property type="match status" value="1"/>
</dbReference>
<dbReference type="InterPro" id="IPR036388">
    <property type="entry name" value="WH-like_DNA-bd_sf"/>
</dbReference>
<evidence type="ECO:0000256" key="4">
    <source>
        <dbReference type="ARBA" id="ARBA00023015"/>
    </source>
</evidence>
<dbReference type="GO" id="GO:0060351">
    <property type="term" value="P:cartilage development involved in endochondral bone morphogenesis"/>
    <property type="evidence" value="ECO:0007669"/>
    <property type="project" value="Ensembl"/>
</dbReference>
<feature type="compositionally biased region" description="Polar residues" evidence="10">
    <location>
        <begin position="79"/>
        <end position="91"/>
    </location>
</feature>
<dbReference type="InterPro" id="IPR030456">
    <property type="entry name" value="TF_fork_head_CS_2"/>
</dbReference>
<dbReference type="OrthoDB" id="5402974at2759"/>
<dbReference type="InterPro" id="IPR036390">
    <property type="entry name" value="WH_DNA-bd_sf"/>
</dbReference>
<keyword evidence="4" id="KW-0805">Transcription regulation</keyword>
<reference evidence="13" key="1">
    <citation type="submission" date="2011-08" db="EMBL/GenBank/DDBJ databases">
        <title>The draft genome of Latimeria chalumnae.</title>
        <authorList>
            <person name="Di Palma F."/>
            <person name="Alfoldi J."/>
            <person name="Johnson J."/>
            <person name="Berlin A."/>
            <person name="Gnerre S."/>
            <person name="Jaffe D."/>
            <person name="MacCallum I."/>
            <person name="Young S."/>
            <person name="Walker B.J."/>
            <person name="Lander E."/>
            <person name="Lindblad-Toh K."/>
        </authorList>
    </citation>
    <scope>NUCLEOTIDE SEQUENCE [LARGE SCALE GENOMIC DNA]</scope>
    <source>
        <strain evidence="13">Wild caught</strain>
    </source>
</reference>
<dbReference type="GO" id="GO:0007422">
    <property type="term" value="P:peripheral nervous system development"/>
    <property type="evidence" value="ECO:0007669"/>
    <property type="project" value="Ensembl"/>
</dbReference>
<evidence type="ECO:0000256" key="1">
    <source>
        <dbReference type="ARBA" id="ARBA00004123"/>
    </source>
</evidence>
<evidence type="ECO:0000313" key="13">
    <source>
        <dbReference type="Proteomes" id="UP000008672"/>
    </source>
</evidence>
<dbReference type="GeneID" id="102365492"/>
<evidence type="ECO:0000256" key="5">
    <source>
        <dbReference type="ARBA" id="ARBA00023125"/>
    </source>
</evidence>
<dbReference type="GO" id="GO:0000978">
    <property type="term" value="F:RNA polymerase II cis-regulatory region sequence-specific DNA binding"/>
    <property type="evidence" value="ECO:0007669"/>
    <property type="project" value="TreeGrafter"/>
</dbReference>
<feature type="region of interest" description="Disordered" evidence="10">
    <location>
        <begin position="1"/>
        <end position="92"/>
    </location>
</feature>
<evidence type="ECO:0000313" key="12">
    <source>
        <dbReference type="Ensembl" id="ENSLACP00000017581.1"/>
    </source>
</evidence>
<evidence type="ECO:0000256" key="10">
    <source>
        <dbReference type="SAM" id="MobiDB-lite"/>
    </source>
</evidence>
<dbReference type="InParanoid" id="H3B6R0"/>
<dbReference type="GO" id="GO:0048485">
    <property type="term" value="P:sympathetic nervous system development"/>
    <property type="evidence" value="ECO:0007669"/>
    <property type="project" value="Ensembl"/>
</dbReference>
<dbReference type="HOGENOM" id="CLU_040357_0_1_1"/>
<accession>H3B6R0</accession>
<keyword evidence="6" id="KW-0804">Transcription</keyword>
<feature type="compositionally biased region" description="Basic and acidic residues" evidence="10">
    <location>
        <begin position="34"/>
        <end position="50"/>
    </location>
</feature>
<dbReference type="PANTHER" id="PTHR11829:SF361">
    <property type="entry name" value="FORKHEAD BOX PROTEIN D4-LIKE 1"/>
    <property type="match status" value="1"/>
</dbReference>
<keyword evidence="5 9" id="KW-0238">DNA-binding</keyword>
<dbReference type="CTD" id="27022"/>
<dbReference type="GO" id="GO:0045892">
    <property type="term" value="P:negative regulation of DNA-templated transcription"/>
    <property type="evidence" value="ECO:0007669"/>
    <property type="project" value="Ensembl"/>
</dbReference>
<dbReference type="Proteomes" id="UP000008672">
    <property type="component" value="Unassembled WGS sequence"/>
</dbReference>
<dbReference type="GO" id="GO:0001755">
    <property type="term" value="P:neural crest cell migration"/>
    <property type="evidence" value="ECO:0007669"/>
    <property type="project" value="Ensembl"/>
</dbReference>
<evidence type="ECO:0000256" key="8">
    <source>
        <dbReference type="ARBA" id="ARBA00034869"/>
    </source>
</evidence>
<evidence type="ECO:0000256" key="3">
    <source>
        <dbReference type="ARBA" id="ARBA00022491"/>
    </source>
</evidence>
<sequence>MTLSGSSSANDMSGQTVLTAEDVDIDVVGEGDEGMEKDSDCESQEIHDHGDEVEEIGVKEIAGSPSEPTTEGEIKGENQESGSSSLQNKPKNSLVKPPYSYIALITMAILQSPQKKLTLSGICEFISNRFPYYREKFPAWQNSIRHNLSLNDCFVKIPREPGNPGKGNYWTLDPQSEDMFDNGSFLRRRKRFKRHQQDALREQTALMMQSFGAYSLGSPYGRHYGLHPTAYTHPAALQYPYIPPVGPLLPPAVPLLPSTELNRKAFNSQLSPSLQLQLSSLSATSIIKSEPSSRPSFSIENIIGVSATTSGSAQTFLRPPVTVQSALMSHQPLSLTRTTAAITPILSVPTNIISGQFLQPSASAAAVAKWPSQ</sequence>
<dbReference type="GO" id="GO:0048484">
    <property type="term" value="P:enteric nervous system development"/>
    <property type="evidence" value="ECO:0007669"/>
    <property type="project" value="Ensembl"/>
</dbReference>
<feature type="compositionally biased region" description="Polar residues" evidence="10">
    <location>
        <begin position="1"/>
        <end position="18"/>
    </location>
</feature>
<gene>
    <name evidence="12" type="primary">FOXD3</name>
</gene>
<dbReference type="GO" id="GO:0097066">
    <property type="term" value="P:response to thyroid hormone"/>
    <property type="evidence" value="ECO:0007669"/>
    <property type="project" value="Ensembl"/>
</dbReference>
<evidence type="ECO:0000259" key="11">
    <source>
        <dbReference type="PROSITE" id="PS50039"/>
    </source>
</evidence>
<dbReference type="InterPro" id="IPR047392">
    <property type="entry name" value="FH_FOXD3"/>
</dbReference>
<dbReference type="SUPFAM" id="SSF46785">
    <property type="entry name" value="Winged helix' DNA-binding domain"/>
    <property type="match status" value="1"/>
</dbReference>
<dbReference type="PROSITE" id="PS00657">
    <property type="entry name" value="FORK_HEAD_1"/>
    <property type="match status" value="1"/>
</dbReference>
<dbReference type="eggNOG" id="KOG2294">
    <property type="taxonomic scope" value="Eukaryota"/>
</dbReference>
<dbReference type="OMA" id="PVQAKWP"/>
<keyword evidence="7 9" id="KW-0539">Nucleus</keyword>
<dbReference type="RefSeq" id="XP_005996902.1">
    <property type="nucleotide sequence ID" value="XM_005996840.3"/>
</dbReference>
<dbReference type="FunFam" id="1.10.10.10:FF:000076">
    <property type="entry name" value="Forkhead box protein D3"/>
    <property type="match status" value="1"/>
</dbReference>
<dbReference type="Pfam" id="PF00250">
    <property type="entry name" value="Forkhead"/>
    <property type="match status" value="1"/>
</dbReference>
<protein>
    <recommendedName>
        <fullName evidence="8">Forkhead box protein D3</fullName>
    </recommendedName>
</protein>
<feature type="DNA-binding region" description="Fork-head" evidence="9">
    <location>
        <begin position="96"/>
        <end position="190"/>
    </location>
</feature>
<dbReference type="GO" id="GO:0010629">
    <property type="term" value="P:negative regulation of gene expression"/>
    <property type="evidence" value="ECO:0007669"/>
    <property type="project" value="Ensembl"/>
</dbReference>
<dbReference type="AlphaFoldDB" id="H3B6R0"/>
<organism evidence="12 13">
    <name type="scientific">Latimeria chalumnae</name>
    <name type="common">Coelacanth</name>
    <dbReference type="NCBI Taxonomy" id="7897"/>
    <lineage>
        <taxon>Eukaryota</taxon>
        <taxon>Metazoa</taxon>
        <taxon>Chordata</taxon>
        <taxon>Craniata</taxon>
        <taxon>Vertebrata</taxon>
        <taxon>Euteleostomi</taxon>
        <taxon>Coelacanthiformes</taxon>
        <taxon>Coelacanthidae</taxon>
        <taxon>Latimeria</taxon>
    </lineage>
</organism>
<dbReference type="InterPro" id="IPR050211">
    <property type="entry name" value="FOX_domain-containing"/>
</dbReference>
<evidence type="ECO:0000256" key="9">
    <source>
        <dbReference type="PROSITE-ProRule" id="PRU00089"/>
    </source>
</evidence>
<name>H3B6R0_LATCH</name>
<dbReference type="InterPro" id="IPR018122">
    <property type="entry name" value="TF_fork_head_CS_1"/>
</dbReference>
<comment type="subcellular location">
    <subcellularLocation>
        <location evidence="1 9">Nucleus</location>
    </subcellularLocation>
</comment>
<dbReference type="GO" id="GO:0006366">
    <property type="term" value="P:transcription by RNA polymerase II"/>
    <property type="evidence" value="ECO:0007669"/>
    <property type="project" value="Ensembl"/>
</dbReference>
<dbReference type="GO" id="GO:0005634">
    <property type="term" value="C:nucleus"/>
    <property type="evidence" value="ECO:0007669"/>
    <property type="project" value="UniProtKB-SubCell"/>
</dbReference>
<dbReference type="FunCoup" id="H3B6R0">
    <property type="interactions" value="848"/>
</dbReference>
<feature type="compositionally biased region" description="Acidic residues" evidence="10">
    <location>
        <begin position="21"/>
        <end position="33"/>
    </location>
</feature>
<dbReference type="GO" id="GO:0048937">
    <property type="term" value="P:lateral line nerve glial cell development"/>
    <property type="evidence" value="ECO:0007669"/>
    <property type="project" value="Ensembl"/>
</dbReference>
<dbReference type="GO" id="GO:0000981">
    <property type="term" value="F:DNA-binding transcription factor activity, RNA polymerase II-specific"/>
    <property type="evidence" value="ECO:0007669"/>
    <property type="project" value="TreeGrafter"/>
</dbReference>
<evidence type="ECO:0000256" key="2">
    <source>
        <dbReference type="ARBA" id="ARBA00022473"/>
    </source>
</evidence>
<dbReference type="PROSITE" id="PS50039">
    <property type="entry name" value="FORK_HEAD_3"/>
    <property type="match status" value="1"/>
</dbReference>
<reference evidence="12" key="3">
    <citation type="submission" date="2025-09" db="UniProtKB">
        <authorList>
            <consortium name="Ensembl"/>
        </authorList>
    </citation>
    <scope>IDENTIFICATION</scope>
</reference>
<dbReference type="KEGG" id="lcm:102365492"/>
<dbReference type="GO" id="GO:0050935">
    <property type="term" value="P:iridophore differentiation"/>
    <property type="evidence" value="ECO:0007669"/>
    <property type="project" value="Ensembl"/>
</dbReference>
<dbReference type="STRING" id="7897.ENSLACP00000017581"/>
<feature type="domain" description="Fork-head" evidence="11">
    <location>
        <begin position="96"/>
        <end position="190"/>
    </location>
</feature>
<dbReference type="Ensembl" id="ENSLACT00000017711.1">
    <property type="protein sequence ID" value="ENSLACP00000017581.1"/>
    <property type="gene ID" value="ENSLACG00000015487.1"/>
</dbReference>
<keyword evidence="3" id="KW-0678">Repressor</keyword>
<dbReference type="PANTHER" id="PTHR11829">
    <property type="entry name" value="FORKHEAD BOX PROTEIN"/>
    <property type="match status" value="1"/>
</dbReference>
<dbReference type="CDD" id="cd20047">
    <property type="entry name" value="FH_FOXD3"/>
    <property type="match status" value="1"/>
</dbReference>
<keyword evidence="2" id="KW-0217">Developmental protein</keyword>
<dbReference type="GeneTree" id="ENSGT00940000161645"/>
<dbReference type="Gene3D" id="1.10.10.10">
    <property type="entry name" value="Winged helix-like DNA-binding domain superfamily/Winged helix DNA-binding domain"/>
    <property type="match status" value="1"/>
</dbReference>
<dbReference type="Bgee" id="ENSLACG00000015487">
    <property type="expression patterns" value="Expressed in post-anal tail muscle and 6 other cell types or tissues"/>
</dbReference>
<dbReference type="EMBL" id="AFYH01077513">
    <property type="status" value="NOT_ANNOTATED_CDS"/>
    <property type="molecule type" value="Genomic_DNA"/>
</dbReference>
<evidence type="ECO:0000256" key="7">
    <source>
        <dbReference type="ARBA" id="ARBA00023242"/>
    </source>
</evidence>
<proteinExistence type="predicted"/>
<reference evidence="12" key="2">
    <citation type="submission" date="2025-08" db="UniProtKB">
        <authorList>
            <consortium name="Ensembl"/>
        </authorList>
    </citation>
    <scope>IDENTIFICATION</scope>
</reference>